<dbReference type="AlphaFoldDB" id="A0A223D5V2"/>
<proteinExistence type="predicted"/>
<dbReference type="RefSeq" id="WP_094238094.1">
    <property type="nucleotide sequence ID" value="NZ_CP022657.1"/>
</dbReference>
<gene>
    <name evidence="1" type="ORF">CIG75_19230</name>
</gene>
<evidence type="ECO:0000313" key="2">
    <source>
        <dbReference type="Proteomes" id="UP000214688"/>
    </source>
</evidence>
<name>A0A223D5V2_9BACL</name>
<accession>A0A223D5V2</accession>
<protein>
    <submittedName>
        <fullName evidence="1">Uncharacterized protein</fullName>
    </submittedName>
</protein>
<dbReference type="KEGG" id="tab:CIG75_19230"/>
<evidence type="ECO:0000313" key="1">
    <source>
        <dbReference type="EMBL" id="ASS76867.1"/>
    </source>
</evidence>
<reference evidence="1 2" key="1">
    <citation type="journal article" date="2015" name="Int. J. Syst. Evol. Microbiol.">
        <title>Tumebacillus algifaecis sp. nov., isolated from decomposing algal scum.</title>
        <authorList>
            <person name="Wu Y.F."/>
            <person name="Zhang B."/>
            <person name="Xing P."/>
            <person name="Wu Q.L."/>
            <person name="Liu S.J."/>
        </authorList>
    </citation>
    <scope>NUCLEOTIDE SEQUENCE [LARGE SCALE GENOMIC DNA]</scope>
    <source>
        <strain evidence="1 2">THMBR28</strain>
    </source>
</reference>
<sequence>MQVDDIQPAVLDLLACSKVDCRTNFLGYCDRFGGSEFVDVEFADGENCTDYKPDDRKCGECGDEKDAVPVHYGADADGLRGIYATLPICPNCG</sequence>
<dbReference type="EMBL" id="CP022657">
    <property type="protein sequence ID" value="ASS76867.1"/>
    <property type="molecule type" value="Genomic_DNA"/>
</dbReference>
<organism evidence="1 2">
    <name type="scientific">Tumebacillus algifaecis</name>
    <dbReference type="NCBI Taxonomy" id="1214604"/>
    <lineage>
        <taxon>Bacteria</taxon>
        <taxon>Bacillati</taxon>
        <taxon>Bacillota</taxon>
        <taxon>Bacilli</taxon>
        <taxon>Bacillales</taxon>
        <taxon>Alicyclobacillaceae</taxon>
        <taxon>Tumebacillus</taxon>
    </lineage>
</organism>
<keyword evidence="2" id="KW-1185">Reference proteome</keyword>
<dbReference type="Proteomes" id="UP000214688">
    <property type="component" value="Chromosome"/>
</dbReference>